<dbReference type="InParanoid" id="A0A165DFW1"/>
<sequence>MRATTIPITPPYSSPPPALMLAFALALVPAAEEELCSADDAAKEALPADDKATEALLTESSTSEEEGAGVEDTLSVADDDAVAALDGIELVSVTEKDGILTLTAAQS</sequence>
<keyword evidence="3" id="KW-1185">Reference proteome</keyword>
<evidence type="ECO:0000256" key="1">
    <source>
        <dbReference type="SAM" id="MobiDB-lite"/>
    </source>
</evidence>
<name>A0A165DFW1_9APHY</name>
<evidence type="ECO:0000313" key="3">
    <source>
        <dbReference type="Proteomes" id="UP000076871"/>
    </source>
</evidence>
<evidence type="ECO:0000313" key="2">
    <source>
        <dbReference type="EMBL" id="KZT04804.1"/>
    </source>
</evidence>
<gene>
    <name evidence="2" type="ORF">LAESUDRAFT_727669</name>
</gene>
<dbReference type="GeneID" id="63826300"/>
<organism evidence="2 3">
    <name type="scientific">Laetiporus sulphureus 93-53</name>
    <dbReference type="NCBI Taxonomy" id="1314785"/>
    <lineage>
        <taxon>Eukaryota</taxon>
        <taxon>Fungi</taxon>
        <taxon>Dikarya</taxon>
        <taxon>Basidiomycota</taxon>
        <taxon>Agaricomycotina</taxon>
        <taxon>Agaricomycetes</taxon>
        <taxon>Polyporales</taxon>
        <taxon>Laetiporus</taxon>
    </lineage>
</organism>
<feature type="region of interest" description="Disordered" evidence="1">
    <location>
        <begin position="41"/>
        <end position="75"/>
    </location>
</feature>
<dbReference type="AlphaFoldDB" id="A0A165DFW1"/>
<feature type="compositionally biased region" description="Basic and acidic residues" evidence="1">
    <location>
        <begin position="41"/>
        <end position="53"/>
    </location>
</feature>
<accession>A0A165DFW1</accession>
<dbReference type="EMBL" id="KV427634">
    <property type="protein sequence ID" value="KZT04804.1"/>
    <property type="molecule type" value="Genomic_DNA"/>
</dbReference>
<dbReference type="RefSeq" id="XP_040762544.1">
    <property type="nucleotide sequence ID" value="XM_040909271.1"/>
</dbReference>
<proteinExistence type="predicted"/>
<reference evidence="2 3" key="1">
    <citation type="journal article" date="2016" name="Mol. Biol. Evol.">
        <title>Comparative Genomics of Early-Diverging Mushroom-Forming Fungi Provides Insights into the Origins of Lignocellulose Decay Capabilities.</title>
        <authorList>
            <person name="Nagy L.G."/>
            <person name="Riley R."/>
            <person name="Tritt A."/>
            <person name="Adam C."/>
            <person name="Daum C."/>
            <person name="Floudas D."/>
            <person name="Sun H."/>
            <person name="Yadav J.S."/>
            <person name="Pangilinan J."/>
            <person name="Larsson K.H."/>
            <person name="Matsuura K."/>
            <person name="Barry K."/>
            <person name="Labutti K."/>
            <person name="Kuo R."/>
            <person name="Ohm R.A."/>
            <person name="Bhattacharya S.S."/>
            <person name="Shirouzu T."/>
            <person name="Yoshinaga Y."/>
            <person name="Martin F.M."/>
            <person name="Grigoriev I.V."/>
            <person name="Hibbett D.S."/>
        </authorList>
    </citation>
    <scope>NUCLEOTIDE SEQUENCE [LARGE SCALE GENOMIC DNA]</scope>
    <source>
        <strain evidence="2 3">93-53</strain>
    </source>
</reference>
<protein>
    <submittedName>
        <fullName evidence="2">Uncharacterized protein</fullName>
    </submittedName>
</protein>
<dbReference type="Proteomes" id="UP000076871">
    <property type="component" value="Unassembled WGS sequence"/>
</dbReference>